<keyword evidence="4" id="KW-1185">Reference proteome</keyword>
<name>A0A8C0AW38_9AVES</name>
<organism evidence="3 4">
    <name type="scientific">Buteo japonicus</name>
    <dbReference type="NCBI Taxonomy" id="224669"/>
    <lineage>
        <taxon>Eukaryota</taxon>
        <taxon>Metazoa</taxon>
        <taxon>Chordata</taxon>
        <taxon>Craniata</taxon>
        <taxon>Vertebrata</taxon>
        <taxon>Euteleostomi</taxon>
        <taxon>Archelosauria</taxon>
        <taxon>Archosauria</taxon>
        <taxon>Dinosauria</taxon>
        <taxon>Saurischia</taxon>
        <taxon>Theropoda</taxon>
        <taxon>Coelurosauria</taxon>
        <taxon>Aves</taxon>
        <taxon>Neognathae</taxon>
        <taxon>Neoaves</taxon>
        <taxon>Telluraves</taxon>
        <taxon>Accipitrimorphae</taxon>
        <taxon>Accipitriformes</taxon>
        <taxon>Accipitridae</taxon>
        <taxon>Accipitrinae</taxon>
        <taxon>Buteo</taxon>
    </lineage>
</organism>
<dbReference type="PANTHER" id="PTHR21534">
    <property type="entry name" value="KATANIN-INTERACTING PROTEIN"/>
    <property type="match status" value="1"/>
</dbReference>
<dbReference type="InterPro" id="IPR027859">
    <property type="entry name" value="KATNIP_dom"/>
</dbReference>
<reference evidence="3" key="2">
    <citation type="submission" date="2025-09" db="UniProtKB">
        <authorList>
            <consortium name="Ensembl"/>
        </authorList>
    </citation>
    <scope>IDENTIFICATION</scope>
</reference>
<protein>
    <submittedName>
        <fullName evidence="3">Katanin interacting protein</fullName>
    </submittedName>
</protein>
<reference evidence="3" key="1">
    <citation type="submission" date="2025-08" db="UniProtKB">
        <authorList>
            <consortium name="Ensembl"/>
        </authorList>
    </citation>
    <scope>IDENTIFICATION</scope>
</reference>
<proteinExistence type="predicted"/>
<sequence length="1519" mass="172927">SGGNCWKSSVTIIFSFQLYIKDMVTDFDEKHDEYLISLQQRNRLLGRLKRKDPIQIKLEQLEQGFSLYLNGANSELRNYHRKINSHGYLKNETKTTRANGELCETFLTNLFELYQTLKRSLQVSIEDKRMEEDSLSDDYDSVEEDVFSEPSPTEETITSLGALQLHSGRSLQKEASEHQDAGRCSGLDSGALTVLEFNQDQSSKSLLKPLRVLSAKRKDNAEMYIPIRPIVVKNKITRPLSAEFLHQERHERICSRPLSRPERPLSATRKNVCERDPDLSVSAVIKAMQIENEVLQRDLQRQTVSTSPQKVWGTWDSSVGCVGSSSHLFPFVPTKLFLKNTRIMRKQQKKLLKVLPEPESPSACDNEITLSDDKPEVTTSMEVHDAIYVTMELLSNWGDPVNVGLSEVEFFDLYNEKIIVSPHDVDIRNADNPGDLCCLVNKNLNITKESFLWMCPFYPPVQLYFVIRNPTRSHDFGISKIKIWNYNTTTPSDLDVGAKKVKLYVNENLVFDGELERASGDLLTDYSTTIDLTDHKQDISAYSSNETKAVDAPTVTEKKADLHFKCLQSNNISLPEENLLEHRMNSISFTKKNLSELEDDLKVVPSQFCIKDAKDNVTVQAVMEHVQCDDELSLSEQMEKLTGRKLSDSTGAIPSWLQSSSQVTENNQVTYSKQKPPWLATEHCLGLRFQTQSDGIMKNFSDLTNEDVKCQRSSRNANGDERSQMLTRKDGDVGLDISEQLSNKNCCSLQYPTSGRRSVRCVKKSISLISPFQFLAMCYSDSFFWTLHTPSLWHNEQEHTLQESWNSLVKFNYSHRGRISNMDFQGDIFDEFLHQQKINRPGEYQQMRKDGLQTLPKRQEEENSVEAYDGNDFKIPVLPYGQHLVIDIQTTWGDRHYVGLNGIEVFSSKGEPVQISKITAEPPDINILPAYGNDPRIITNLIDGVNRTQDDMHLWLAPFTPGKPHFIFIDFVNSCQVAMIRIWNYNKSRIHSFRGVKDIIMVLDEQCIFKGEIAKASGTLSGAPEHFGDTILFTTDDDILEAVYCYDETYDGEMENASSLRYEEELKRPTTADREGDERPFTQAGLRTEHQQVGAPVPGLTGPYSDKYVYVYIICIFFYIGLQLNFTMTWGDSHYLGLTGLEVIGKNGHALKISTEQISASPQDLNDLPEYTGDSRTLEKLIDGTNITVEDGHMWLIPFSFGEDHLLTIHFDKIESIAGLRFWNYNKSPEDTYRGAKVVHVLLDGHSISPPEGFLIRKGPGNCHFDFAQEILFLDYLQPQLINKVQRRTGSKRMEQASMDYEAPLMPCGFVFQFQLLTSWGDPYYIGLNGLELFDEHGDQILLTENNIAAFPDSVNILEDVSGDIRTPDKLIDRVNDTTDGRHMWLAPVLPGLVNRVYVIFDVPTTVSMIKLWNYAKTPQRGVKEFGLLVDDLLVYNGILDMVNHVVSGILPTCDPVVPYHTILFTDDEKICHQEKRTVISNHVGDQDVRMMNENEIVTNSKKKQVVADPVLRKETDQR</sequence>
<accession>A0A8C0AW38</accession>
<feature type="domain" description="KATNIP" evidence="2">
    <location>
        <begin position="392"/>
        <end position="546"/>
    </location>
</feature>
<dbReference type="PANTHER" id="PTHR21534:SF0">
    <property type="entry name" value="KATANIN-INTERACTING PROTEIN"/>
    <property type="match status" value="1"/>
</dbReference>
<dbReference type="Pfam" id="PF14652">
    <property type="entry name" value="DUF4457"/>
    <property type="match status" value="3"/>
</dbReference>
<evidence type="ECO:0000259" key="2">
    <source>
        <dbReference type="Pfam" id="PF14652"/>
    </source>
</evidence>
<dbReference type="Proteomes" id="UP000694555">
    <property type="component" value="Unplaced"/>
</dbReference>
<dbReference type="Ensembl" id="ENSBJAT00000008219.1">
    <property type="protein sequence ID" value="ENSBJAP00000007988.1"/>
    <property type="gene ID" value="ENSBJAG00000005553.1"/>
</dbReference>
<evidence type="ECO:0000313" key="4">
    <source>
        <dbReference type="Proteomes" id="UP000694555"/>
    </source>
</evidence>
<dbReference type="InterPro" id="IPR026704">
    <property type="entry name" value="KATNIP"/>
</dbReference>
<evidence type="ECO:0000256" key="1">
    <source>
        <dbReference type="SAM" id="MobiDB-lite"/>
    </source>
</evidence>
<evidence type="ECO:0000313" key="3">
    <source>
        <dbReference type="Ensembl" id="ENSBJAP00000007988.1"/>
    </source>
</evidence>
<feature type="region of interest" description="Disordered" evidence="1">
    <location>
        <begin position="1067"/>
        <end position="1090"/>
    </location>
</feature>
<feature type="domain" description="KATNIP" evidence="2">
    <location>
        <begin position="1124"/>
        <end position="1443"/>
    </location>
</feature>
<feature type="compositionally biased region" description="Basic and acidic residues" evidence="1">
    <location>
        <begin position="1067"/>
        <end position="1080"/>
    </location>
</feature>
<feature type="domain" description="KATNIP" evidence="2">
    <location>
        <begin position="887"/>
        <end position="1042"/>
    </location>
</feature>